<protein>
    <submittedName>
        <fullName evidence="6">Type II and III secretion system protein family protein</fullName>
    </submittedName>
</protein>
<evidence type="ECO:0000313" key="6">
    <source>
        <dbReference type="EMBL" id="TFW27718.1"/>
    </source>
</evidence>
<dbReference type="OrthoDB" id="9775455at2"/>
<feature type="domain" description="Type II/III secretion system secretin-like" evidence="4">
    <location>
        <begin position="357"/>
        <end position="524"/>
    </location>
</feature>
<feature type="region of interest" description="Disordered" evidence="2">
    <location>
        <begin position="551"/>
        <end position="578"/>
    </location>
</feature>
<evidence type="ECO:0000259" key="4">
    <source>
        <dbReference type="Pfam" id="PF00263"/>
    </source>
</evidence>
<evidence type="ECO:0000313" key="7">
    <source>
        <dbReference type="Proteomes" id="UP000297729"/>
    </source>
</evidence>
<feature type="chain" id="PRO_5021307436" evidence="3">
    <location>
        <begin position="24"/>
        <end position="578"/>
    </location>
</feature>
<evidence type="ECO:0000256" key="3">
    <source>
        <dbReference type="SAM" id="SignalP"/>
    </source>
</evidence>
<feature type="domain" description="Pilus formation protein N-terminal" evidence="5">
    <location>
        <begin position="95"/>
        <end position="163"/>
    </location>
</feature>
<comment type="similarity">
    <text evidence="1">Belongs to the bacterial secretin family.</text>
</comment>
<dbReference type="Pfam" id="PF13629">
    <property type="entry name" value="T2SS-T3SS_pil_N"/>
    <property type="match status" value="1"/>
</dbReference>
<proteinExistence type="inferred from homology"/>
<keyword evidence="7" id="KW-1185">Reference proteome</keyword>
<dbReference type="InterPro" id="IPR001775">
    <property type="entry name" value="GspD/PilQ"/>
</dbReference>
<reference evidence="6 7" key="1">
    <citation type="submission" date="2019-03" db="EMBL/GenBank/DDBJ databases">
        <title>Draft Genome Sequence of Duganella callidus sp. nov., a Novel Duganella Species Isolated from Cultivated Soil.</title>
        <authorList>
            <person name="Raths R."/>
            <person name="Peta V."/>
            <person name="Bucking H."/>
        </authorList>
    </citation>
    <scope>NUCLEOTIDE SEQUENCE [LARGE SCALE GENOMIC DNA]</scope>
    <source>
        <strain evidence="6 7">DN04</strain>
    </source>
</reference>
<sequence length="578" mass="58036">MPLRAVTACVAVLLSSAAVPASAAGKPARTVAVKPSPGNAGAASSVVAAGASGTSGSSGAAGSAAPAAAAAGANAAISAPPGTPLSSGPAGVELAKELALSAGKSTLLRLPFPAARVAVGDTKVADVILLNPSEVYLLGKTTGSTNLIVWNRSNQAQVIDVTVGLDTAALRQQFTELFPNEKDIRITVSGNSLILSGTVTDAVRASQVVQVAAAYLQRTARNSGSGGGLGGAGGADTAAQTGTGGAGGTAGALSGAAAGAAFQAAFDPMSGLGQGQGGGNGRIVNMLSVAAPQQVMLEVKIAEVSKTLVDQLGASIGLNGTRGSWTYTMLSNLLSGNPSKIDAFNNKSGKFVTLDAQKNDGLVKVLAEPTVMAISGQEASFLAGGKIFIPVAQSTTTGNNQVTLEEKEFGIAVRFTPTVLDGGRINLRVTPEVSELNREGIGITATGTTSTQVLPSFTTRRASTTVQLFDGQSFAIGGLIKNNVSSTIKAFPGLGEIPILGALFRSSDFQNDRTELVFIVTPHLAQPLPANAKLPTDDYIEPSRVDFFLNGKMEGKPPTQPADAPAAPAVPTAPNGVQ</sequence>
<comment type="caution">
    <text evidence="6">The sequence shown here is derived from an EMBL/GenBank/DDBJ whole genome shotgun (WGS) entry which is preliminary data.</text>
</comment>
<dbReference type="AlphaFoldDB" id="A0A4Y9SMD2"/>
<feature type="signal peptide" evidence="3">
    <location>
        <begin position="1"/>
        <end position="23"/>
    </location>
</feature>
<organism evidence="6 7">
    <name type="scientific">Duganella callida</name>
    <dbReference type="NCBI Taxonomy" id="2561932"/>
    <lineage>
        <taxon>Bacteria</taxon>
        <taxon>Pseudomonadati</taxon>
        <taxon>Pseudomonadota</taxon>
        <taxon>Betaproteobacteria</taxon>
        <taxon>Burkholderiales</taxon>
        <taxon>Oxalobacteraceae</taxon>
        <taxon>Telluria group</taxon>
        <taxon>Duganella</taxon>
    </lineage>
</organism>
<accession>A0A4Y9SMD2</accession>
<dbReference type="GO" id="GO:0009306">
    <property type="term" value="P:protein secretion"/>
    <property type="evidence" value="ECO:0007669"/>
    <property type="project" value="InterPro"/>
</dbReference>
<dbReference type="InterPro" id="IPR050810">
    <property type="entry name" value="Bact_Secretion_Sys_Channel"/>
</dbReference>
<evidence type="ECO:0000259" key="5">
    <source>
        <dbReference type="Pfam" id="PF13629"/>
    </source>
</evidence>
<gene>
    <name evidence="6" type="ORF">E4L98_06415</name>
</gene>
<dbReference type="PRINTS" id="PR00811">
    <property type="entry name" value="BCTERIALGSPD"/>
</dbReference>
<evidence type="ECO:0000256" key="2">
    <source>
        <dbReference type="SAM" id="MobiDB-lite"/>
    </source>
</evidence>
<dbReference type="GO" id="GO:0015627">
    <property type="term" value="C:type II protein secretion system complex"/>
    <property type="evidence" value="ECO:0007669"/>
    <property type="project" value="TreeGrafter"/>
</dbReference>
<feature type="compositionally biased region" description="Low complexity" evidence="2">
    <location>
        <begin position="561"/>
        <end position="578"/>
    </location>
</feature>
<dbReference type="PANTHER" id="PTHR30332">
    <property type="entry name" value="PROBABLE GENERAL SECRETION PATHWAY PROTEIN D"/>
    <property type="match status" value="1"/>
</dbReference>
<dbReference type="PANTHER" id="PTHR30332:SF17">
    <property type="entry name" value="TYPE IV PILIATION SYSTEM PROTEIN DR_0774-RELATED"/>
    <property type="match status" value="1"/>
</dbReference>
<name>A0A4Y9SMD2_9BURK</name>
<dbReference type="InterPro" id="IPR032789">
    <property type="entry name" value="T2SS-T3SS_pil_N"/>
</dbReference>
<evidence type="ECO:0000256" key="1">
    <source>
        <dbReference type="RuleBase" id="RU004003"/>
    </source>
</evidence>
<dbReference type="Pfam" id="PF00263">
    <property type="entry name" value="Secretin"/>
    <property type="match status" value="1"/>
</dbReference>
<dbReference type="Proteomes" id="UP000297729">
    <property type="component" value="Unassembled WGS sequence"/>
</dbReference>
<dbReference type="EMBL" id="SPVG01000064">
    <property type="protein sequence ID" value="TFW27718.1"/>
    <property type="molecule type" value="Genomic_DNA"/>
</dbReference>
<dbReference type="InterPro" id="IPR004846">
    <property type="entry name" value="T2SS/T3SS_dom"/>
</dbReference>
<keyword evidence="3" id="KW-0732">Signal</keyword>